<reference evidence="2 3" key="1">
    <citation type="submission" date="2018-09" db="EMBL/GenBank/DDBJ databases">
        <title>Rhizobium sp. MAE2-X.</title>
        <authorList>
            <person name="Lee Y."/>
            <person name="Jeon C.O."/>
        </authorList>
    </citation>
    <scope>NUCLEOTIDE SEQUENCE [LARGE SCALE GENOMIC DNA]</scope>
    <source>
        <strain evidence="2 3">MAE2-X</strain>
        <plasmid evidence="2 3">p1</plasmid>
    </source>
</reference>
<keyword evidence="1" id="KW-0812">Transmembrane</keyword>
<protein>
    <submittedName>
        <fullName evidence="2">Uncharacterized protein</fullName>
    </submittedName>
</protein>
<evidence type="ECO:0000313" key="3">
    <source>
        <dbReference type="Proteomes" id="UP000596351"/>
    </source>
</evidence>
<evidence type="ECO:0000313" key="2">
    <source>
        <dbReference type="EMBL" id="QRF54358.1"/>
    </source>
</evidence>
<geneLocation type="plasmid" evidence="2 3">
    <name>p1</name>
</geneLocation>
<sequence length="90" mass="9785">MNGVSLDKRLNTQKAVTQTDGLSDDALLDVIQTNMQRLPLNDNASWPAQPRRLGVAAAIWSTVGFAAILIMGALILMVFKLVPATRDSDY</sequence>
<keyword evidence="1" id="KW-1133">Transmembrane helix</keyword>
<feature type="transmembrane region" description="Helical" evidence="1">
    <location>
        <begin position="55"/>
        <end position="79"/>
    </location>
</feature>
<accession>A0ABX7F1L5</accession>
<evidence type="ECO:0000256" key="1">
    <source>
        <dbReference type="SAM" id="Phobius"/>
    </source>
</evidence>
<keyword evidence="1" id="KW-0472">Membrane</keyword>
<organism evidence="2 3">
    <name type="scientific">Rhizobium rosettiformans</name>
    <dbReference type="NCBI Taxonomy" id="1368430"/>
    <lineage>
        <taxon>Bacteria</taxon>
        <taxon>Pseudomonadati</taxon>
        <taxon>Pseudomonadota</taxon>
        <taxon>Alphaproteobacteria</taxon>
        <taxon>Hyphomicrobiales</taxon>
        <taxon>Rhizobiaceae</taxon>
        <taxon>Rhizobium/Agrobacterium group</taxon>
        <taxon>Rhizobium</taxon>
    </lineage>
</organism>
<name>A0ABX7F1L5_9HYPH</name>
<keyword evidence="3" id="KW-1185">Reference proteome</keyword>
<dbReference type="EMBL" id="CP032406">
    <property type="protein sequence ID" value="QRF54358.1"/>
    <property type="molecule type" value="Genomic_DNA"/>
</dbReference>
<dbReference type="Proteomes" id="UP000596351">
    <property type="component" value="Plasmid p1"/>
</dbReference>
<gene>
    <name evidence="2" type="ORF">D4A92_22840</name>
</gene>
<proteinExistence type="predicted"/>
<keyword evidence="2" id="KW-0614">Plasmid</keyword>